<name>A0A9N9F1B3_9GLOM</name>
<sequence length="447" mass="50738">MSNAQSIDLLRELNAKLLTEIAKLRKKNAEIPDLRRKFAEIEAEKIELNSKIAELLRQAVEESKQHDDENVKLKVRIEELEKNKEDSSVKNIRHNVEIAEIKAEIVKLKDNNEENKDDQKSSEDREIDAFLNKACKQSVSDGIRQYNKEKKLSKAFSNQDQESDTRLIINNYISSGTSISEILARSSYQNSHRKKDAENIIQLIADGIKDDVQSNDKTTPCDVISIESFCQNSSIDSLLSLAQLFNKADDVKYDGKDKIDEKKAKGIIYDKMLEHLFILRKQQSEETELHLPEISCKNLQKKTQKAVKIYKLFEKVGVDNIKYIMTYSANSISELTNDKVQDIIDNFFKHNDSVNTDVEEVSSLMTEISARGFSQNSAEISELITPIPLTYDSNSLAEAYFNDPMPSSMEKGTNEVQTDYDSDCSHDNDSEEDQISGPIGPLSSMTV</sequence>
<evidence type="ECO:0000256" key="2">
    <source>
        <dbReference type="SAM" id="MobiDB-lite"/>
    </source>
</evidence>
<evidence type="ECO:0000256" key="1">
    <source>
        <dbReference type="SAM" id="Coils"/>
    </source>
</evidence>
<organism evidence="3 4">
    <name type="scientific">Cetraspora pellucida</name>
    <dbReference type="NCBI Taxonomy" id="1433469"/>
    <lineage>
        <taxon>Eukaryota</taxon>
        <taxon>Fungi</taxon>
        <taxon>Fungi incertae sedis</taxon>
        <taxon>Mucoromycota</taxon>
        <taxon>Glomeromycotina</taxon>
        <taxon>Glomeromycetes</taxon>
        <taxon>Diversisporales</taxon>
        <taxon>Gigasporaceae</taxon>
        <taxon>Cetraspora</taxon>
    </lineage>
</organism>
<dbReference type="EMBL" id="CAJVQA010001077">
    <property type="protein sequence ID" value="CAG8501489.1"/>
    <property type="molecule type" value="Genomic_DNA"/>
</dbReference>
<evidence type="ECO:0000313" key="3">
    <source>
        <dbReference type="EMBL" id="CAG8501489.1"/>
    </source>
</evidence>
<dbReference type="Proteomes" id="UP000789759">
    <property type="component" value="Unassembled WGS sequence"/>
</dbReference>
<dbReference type="OrthoDB" id="2438143at2759"/>
<keyword evidence="4" id="KW-1185">Reference proteome</keyword>
<accession>A0A9N9F1B3</accession>
<feature type="coiled-coil region" evidence="1">
    <location>
        <begin position="7"/>
        <end position="118"/>
    </location>
</feature>
<protein>
    <submittedName>
        <fullName evidence="3">4703_t:CDS:1</fullName>
    </submittedName>
</protein>
<feature type="compositionally biased region" description="Polar residues" evidence="2">
    <location>
        <begin position="410"/>
        <end position="419"/>
    </location>
</feature>
<reference evidence="3" key="1">
    <citation type="submission" date="2021-06" db="EMBL/GenBank/DDBJ databases">
        <authorList>
            <person name="Kallberg Y."/>
            <person name="Tangrot J."/>
            <person name="Rosling A."/>
        </authorList>
    </citation>
    <scope>NUCLEOTIDE SEQUENCE</scope>
    <source>
        <strain evidence="3">FL966</strain>
    </source>
</reference>
<dbReference type="AlphaFoldDB" id="A0A9N9F1B3"/>
<gene>
    <name evidence="3" type="ORF">CPELLU_LOCUS2469</name>
</gene>
<keyword evidence="1" id="KW-0175">Coiled coil</keyword>
<feature type="region of interest" description="Disordered" evidence="2">
    <location>
        <begin position="402"/>
        <end position="447"/>
    </location>
</feature>
<evidence type="ECO:0000313" key="4">
    <source>
        <dbReference type="Proteomes" id="UP000789759"/>
    </source>
</evidence>
<proteinExistence type="predicted"/>
<comment type="caution">
    <text evidence="3">The sequence shown here is derived from an EMBL/GenBank/DDBJ whole genome shotgun (WGS) entry which is preliminary data.</text>
</comment>